<feature type="transmembrane region" description="Helical" evidence="11">
    <location>
        <begin position="24"/>
        <end position="44"/>
    </location>
</feature>
<evidence type="ECO:0000256" key="4">
    <source>
        <dbReference type="ARBA" id="ARBA00022502"/>
    </source>
</evidence>
<accession>A0AAD9G064</accession>
<organism evidence="12 13">
    <name type="scientific">Phytophthora citrophthora</name>
    <dbReference type="NCBI Taxonomy" id="4793"/>
    <lineage>
        <taxon>Eukaryota</taxon>
        <taxon>Sar</taxon>
        <taxon>Stramenopiles</taxon>
        <taxon>Oomycota</taxon>
        <taxon>Peronosporomycetes</taxon>
        <taxon>Peronosporales</taxon>
        <taxon>Peronosporaceae</taxon>
        <taxon>Phytophthora</taxon>
    </lineage>
</organism>
<keyword evidence="9 11" id="KW-1133">Transmembrane helix</keyword>
<dbReference type="EMBL" id="JASMQC010000051">
    <property type="protein sequence ID" value="KAK1929203.1"/>
    <property type="molecule type" value="Genomic_DNA"/>
</dbReference>
<keyword evidence="13" id="KW-1185">Reference proteome</keyword>
<feature type="transmembrane region" description="Helical" evidence="11">
    <location>
        <begin position="152"/>
        <end position="171"/>
    </location>
</feature>
<keyword evidence="6 11" id="KW-0808">Transferase</keyword>
<dbReference type="PANTHER" id="PTHR12468">
    <property type="entry name" value="GPI MANNOSYLTRANSFERASE 2"/>
    <property type="match status" value="1"/>
</dbReference>
<reference evidence="12" key="1">
    <citation type="submission" date="2023-08" db="EMBL/GenBank/DDBJ databases">
        <title>Reference Genome Resource for the Citrus Pathogen Phytophthora citrophthora.</title>
        <authorList>
            <person name="Moller H."/>
            <person name="Coetzee B."/>
            <person name="Rose L.J."/>
            <person name="Van Niekerk J.M."/>
        </authorList>
    </citation>
    <scope>NUCLEOTIDE SEQUENCE</scope>
    <source>
        <strain evidence="12">STE-U-9442</strain>
    </source>
</reference>
<keyword evidence="4 11" id="KW-0337">GPI-anchor biosynthesis</keyword>
<keyword evidence="7 11" id="KW-0812">Transmembrane</keyword>
<evidence type="ECO:0000256" key="10">
    <source>
        <dbReference type="ARBA" id="ARBA00023136"/>
    </source>
</evidence>
<dbReference type="EC" id="2.4.1.-" evidence="11"/>
<dbReference type="GO" id="GO:0004376">
    <property type="term" value="F:GPI mannosyltransferase activity"/>
    <property type="evidence" value="ECO:0007669"/>
    <property type="project" value="InterPro"/>
</dbReference>
<comment type="pathway">
    <text evidence="2 11">Glycolipid biosynthesis; glycosylphosphatidylinositol-anchor biosynthesis.</text>
</comment>
<dbReference type="Proteomes" id="UP001259832">
    <property type="component" value="Unassembled WGS sequence"/>
</dbReference>
<evidence type="ECO:0000256" key="7">
    <source>
        <dbReference type="ARBA" id="ARBA00022692"/>
    </source>
</evidence>
<proteinExistence type="inferred from homology"/>
<keyword evidence="8 11" id="KW-0256">Endoplasmic reticulum</keyword>
<dbReference type="GO" id="GO:0031501">
    <property type="term" value="C:mannosyltransferase complex"/>
    <property type="evidence" value="ECO:0007669"/>
    <property type="project" value="TreeGrafter"/>
</dbReference>
<keyword evidence="5 11" id="KW-0328">Glycosyltransferase</keyword>
<feature type="transmembrane region" description="Helical" evidence="11">
    <location>
        <begin position="206"/>
        <end position="229"/>
    </location>
</feature>
<evidence type="ECO:0000256" key="2">
    <source>
        <dbReference type="ARBA" id="ARBA00004687"/>
    </source>
</evidence>
<evidence type="ECO:0000313" key="12">
    <source>
        <dbReference type="EMBL" id="KAK1929203.1"/>
    </source>
</evidence>
<dbReference type="Pfam" id="PF04188">
    <property type="entry name" value="Mannosyl_trans2"/>
    <property type="match status" value="1"/>
</dbReference>
<comment type="subcellular location">
    <subcellularLocation>
        <location evidence="1 11">Endoplasmic reticulum membrane</location>
        <topology evidence="1 11">Multi-pass membrane protein</topology>
    </subcellularLocation>
</comment>
<name>A0AAD9G064_9STRA</name>
<gene>
    <name evidence="12" type="ORF">P3T76_015331</name>
</gene>
<comment type="caution">
    <text evidence="12">The sequence shown here is derived from an EMBL/GenBank/DDBJ whole genome shotgun (WGS) entry which is preliminary data.</text>
</comment>
<evidence type="ECO:0000256" key="6">
    <source>
        <dbReference type="ARBA" id="ARBA00022679"/>
    </source>
</evidence>
<dbReference type="GO" id="GO:0006506">
    <property type="term" value="P:GPI anchor biosynthetic process"/>
    <property type="evidence" value="ECO:0007669"/>
    <property type="project" value="UniProtKB-KW"/>
</dbReference>
<comment type="similarity">
    <text evidence="3 11">Belongs to the PIGV family.</text>
</comment>
<evidence type="ECO:0000256" key="11">
    <source>
        <dbReference type="RuleBase" id="RU363112"/>
    </source>
</evidence>
<evidence type="ECO:0000313" key="13">
    <source>
        <dbReference type="Proteomes" id="UP001259832"/>
    </source>
</evidence>
<dbReference type="GO" id="GO:0000009">
    <property type="term" value="F:alpha-1,6-mannosyltransferase activity"/>
    <property type="evidence" value="ECO:0007669"/>
    <property type="project" value="InterPro"/>
</dbReference>
<evidence type="ECO:0000256" key="5">
    <source>
        <dbReference type="ARBA" id="ARBA00022676"/>
    </source>
</evidence>
<comment type="function">
    <text evidence="11">Mannosyltransferase involved in glycosylphosphatidylinositol-anchor biosynthesis.</text>
</comment>
<keyword evidence="10 11" id="KW-0472">Membrane</keyword>
<evidence type="ECO:0000256" key="1">
    <source>
        <dbReference type="ARBA" id="ARBA00004477"/>
    </source>
</evidence>
<protein>
    <recommendedName>
        <fullName evidence="11">GPI mannosyltransferase 2</fullName>
        <ecNumber evidence="11">2.4.1.-</ecNumber>
    </recommendedName>
</protein>
<dbReference type="AlphaFoldDB" id="A0AAD9G064"/>
<evidence type="ECO:0000256" key="8">
    <source>
        <dbReference type="ARBA" id="ARBA00022824"/>
    </source>
</evidence>
<sequence length="232" mass="26462">MLFIAWHRVTVSPSPRELSQFLGFWIRTALLGLLAIGPQIVYFVTSMVPYCPSQLQTFGWEVPGAADTEDRSWCAKTFPNVSAMYTFIQSEYWNVGLFRYYEWKQVPNFLLATPILALSLHALQGYFQGNTIPGKVSLPQGRGWRGTALTPYYLHWLFLVVNAFLVVHIQVTTRLLCACPPLFWHPAALICDSTVKRKAPQALTHYGRLVLSYFLLFTVLGSVLFPSFYPWT</sequence>
<evidence type="ECO:0000256" key="3">
    <source>
        <dbReference type="ARBA" id="ARBA00008698"/>
    </source>
</evidence>
<dbReference type="PANTHER" id="PTHR12468:SF2">
    <property type="entry name" value="GPI MANNOSYLTRANSFERASE 2"/>
    <property type="match status" value="1"/>
</dbReference>
<evidence type="ECO:0000256" key="9">
    <source>
        <dbReference type="ARBA" id="ARBA00022989"/>
    </source>
</evidence>
<comment type="caution">
    <text evidence="11">Lacks conserved residue(s) required for the propagation of feature annotation.</text>
</comment>
<dbReference type="InterPro" id="IPR007315">
    <property type="entry name" value="PIG-V/Gpi18"/>
</dbReference>
<dbReference type="GO" id="GO:0005789">
    <property type="term" value="C:endoplasmic reticulum membrane"/>
    <property type="evidence" value="ECO:0007669"/>
    <property type="project" value="UniProtKB-SubCell"/>
</dbReference>